<sequence>MKKSTLLRRGAAAALALVVPFAAAQGHKNQAFVPVAAAATVAPASATGVTVAAVASASEAGVVAADPSVARVSAGGDVAVSRTTQQFAVLASDENFRKLIARWAHQAGWNSEWDVDRDIDITGEYTWRNMSFVDAVRATLKATERGDLAVHGCYYANNWVQVVPLTTPCKR</sequence>
<keyword evidence="1" id="KW-0732">Signal</keyword>
<geneLocation type="plasmid" evidence="3 4">
    <name>pBN2</name>
</geneLocation>
<evidence type="ECO:0000313" key="3">
    <source>
        <dbReference type="EMBL" id="ASW03819.1"/>
    </source>
</evidence>
<feature type="domain" description="Toxin co-regulated pilus biosynthesis protein Q C-terminal" evidence="2">
    <location>
        <begin position="86"/>
        <end position="163"/>
    </location>
</feature>
<gene>
    <name evidence="3" type="ORF">CJU94_37190</name>
</gene>
<dbReference type="AlphaFoldDB" id="A0A248VXQ5"/>
<name>A0A248VXQ5_9BURK</name>
<feature type="chain" id="PRO_5012851807" description="Toxin co-regulated pilus biosynthesis protein Q C-terminal domain-containing protein" evidence="1">
    <location>
        <begin position="25"/>
        <end position="171"/>
    </location>
</feature>
<protein>
    <recommendedName>
        <fullName evidence="2">Toxin co-regulated pilus biosynthesis protein Q C-terminal domain-containing protein</fullName>
    </recommendedName>
</protein>
<dbReference type="Proteomes" id="UP000215158">
    <property type="component" value="Plasmid pBN2"/>
</dbReference>
<evidence type="ECO:0000313" key="4">
    <source>
        <dbReference type="Proteomes" id="UP000215158"/>
    </source>
</evidence>
<dbReference type="InterPro" id="IPR018927">
    <property type="entry name" value="Pilus_synth_Q_C"/>
</dbReference>
<keyword evidence="3" id="KW-0614">Plasmid</keyword>
<reference evidence="3 4" key="1">
    <citation type="submission" date="2017-08" db="EMBL/GenBank/DDBJ databases">
        <title>Identification and genetic characteristics of simultaneous BTEX- and naphthalene-degrading Paraburkholderia sp. BN5 isolated from petroleum-contaminated soil.</title>
        <authorList>
            <person name="Lee Y."/>
            <person name="Jeon C.O."/>
        </authorList>
    </citation>
    <scope>NUCLEOTIDE SEQUENCE [LARGE SCALE GENOMIC DNA]</scope>
    <source>
        <strain evidence="3 4">BN5</strain>
        <plasmid evidence="3 4">pBN2</plasmid>
    </source>
</reference>
<keyword evidence="4" id="KW-1185">Reference proteome</keyword>
<dbReference type="Gene3D" id="3.55.50.70">
    <property type="match status" value="1"/>
</dbReference>
<dbReference type="EMBL" id="CP022992">
    <property type="protein sequence ID" value="ASW03819.1"/>
    <property type="molecule type" value="Genomic_DNA"/>
</dbReference>
<feature type="signal peptide" evidence="1">
    <location>
        <begin position="1"/>
        <end position="24"/>
    </location>
</feature>
<accession>A0A248VXQ5</accession>
<evidence type="ECO:0000259" key="2">
    <source>
        <dbReference type="Pfam" id="PF10671"/>
    </source>
</evidence>
<dbReference type="RefSeq" id="WP_095423584.1">
    <property type="nucleotide sequence ID" value="NZ_CP022992.1"/>
</dbReference>
<dbReference type="Pfam" id="PF10671">
    <property type="entry name" value="TcpQ"/>
    <property type="match status" value="1"/>
</dbReference>
<dbReference type="KEGG" id="parb:CJU94_37190"/>
<evidence type="ECO:0000256" key="1">
    <source>
        <dbReference type="SAM" id="SignalP"/>
    </source>
</evidence>
<proteinExistence type="predicted"/>
<dbReference type="OrthoDB" id="5791855at2"/>
<organism evidence="3 4">
    <name type="scientific">Paraburkholderia aromaticivorans</name>
    <dbReference type="NCBI Taxonomy" id="2026199"/>
    <lineage>
        <taxon>Bacteria</taxon>
        <taxon>Pseudomonadati</taxon>
        <taxon>Pseudomonadota</taxon>
        <taxon>Betaproteobacteria</taxon>
        <taxon>Burkholderiales</taxon>
        <taxon>Burkholderiaceae</taxon>
        <taxon>Paraburkholderia</taxon>
    </lineage>
</organism>